<comment type="caution">
    <text evidence="2">The sequence shown here is derived from an EMBL/GenBank/DDBJ whole genome shotgun (WGS) entry which is preliminary data.</text>
</comment>
<dbReference type="AlphaFoldDB" id="A0A317EP09"/>
<protein>
    <recommendedName>
        <fullName evidence="4">DoxX family protein</fullName>
    </recommendedName>
</protein>
<feature type="transmembrane region" description="Helical" evidence="1">
    <location>
        <begin position="90"/>
        <end position="109"/>
    </location>
</feature>
<proteinExistence type="predicted"/>
<evidence type="ECO:0000256" key="1">
    <source>
        <dbReference type="SAM" id="Phobius"/>
    </source>
</evidence>
<dbReference type="RefSeq" id="WP_109923730.1">
    <property type="nucleotide sequence ID" value="NZ_QGNZ01000001.1"/>
</dbReference>
<evidence type="ECO:0000313" key="2">
    <source>
        <dbReference type="EMBL" id="PWS28282.1"/>
    </source>
</evidence>
<feature type="transmembrane region" description="Helical" evidence="1">
    <location>
        <begin position="129"/>
        <end position="148"/>
    </location>
</feature>
<dbReference type="PANTHER" id="PTHR36974:SF1">
    <property type="entry name" value="DOXX FAMILY MEMBRANE PROTEIN"/>
    <property type="match status" value="1"/>
</dbReference>
<gene>
    <name evidence="2" type="ORF">DHW03_00015</name>
</gene>
<dbReference type="Proteomes" id="UP000245379">
    <property type="component" value="Unassembled WGS sequence"/>
</dbReference>
<feature type="transmembrane region" description="Helical" evidence="1">
    <location>
        <begin position="28"/>
        <end position="47"/>
    </location>
</feature>
<sequence>MKPLFVLLIAFILFVAFNKYTDFDKNYLFAGNISMSIMLLFTAMGHFKFKTSMAAMIPLFIPKKVEIVIITGVLEIIFAIGLGIENTRYFTGIGLLIFLIAILPANVYAAKHHISYENLHKPGPGMKYLWFRIPFQLFLMAWVWYFSIRPY</sequence>
<name>A0A317EP09_9SPHI</name>
<organism evidence="2 3">
    <name type="scientific">Pedobacter yonginense</name>
    <dbReference type="NCBI Taxonomy" id="651869"/>
    <lineage>
        <taxon>Bacteria</taxon>
        <taxon>Pseudomonadati</taxon>
        <taxon>Bacteroidota</taxon>
        <taxon>Sphingobacteriia</taxon>
        <taxon>Sphingobacteriales</taxon>
        <taxon>Sphingobacteriaceae</taxon>
        <taxon>Pedobacter</taxon>
    </lineage>
</organism>
<reference evidence="2 3" key="1">
    <citation type="submission" date="2018-05" db="EMBL/GenBank/DDBJ databases">
        <title>Pedobacter paludis sp. nov., isolated from wetland soil.</title>
        <authorList>
            <person name="Zhang Y."/>
            <person name="Wang G."/>
        </authorList>
    </citation>
    <scope>NUCLEOTIDE SEQUENCE [LARGE SCALE GENOMIC DNA]</scope>
    <source>
        <strain evidence="2 3">KCTC22721</strain>
    </source>
</reference>
<accession>A0A317EP09</accession>
<dbReference type="OrthoDB" id="673526at2"/>
<evidence type="ECO:0000313" key="3">
    <source>
        <dbReference type="Proteomes" id="UP000245379"/>
    </source>
</evidence>
<keyword evidence="3" id="KW-1185">Reference proteome</keyword>
<feature type="transmembrane region" description="Helical" evidence="1">
    <location>
        <begin position="67"/>
        <end position="84"/>
    </location>
</feature>
<dbReference type="EMBL" id="QGNZ01000001">
    <property type="protein sequence ID" value="PWS28282.1"/>
    <property type="molecule type" value="Genomic_DNA"/>
</dbReference>
<keyword evidence="1" id="KW-1133">Transmembrane helix</keyword>
<keyword evidence="1" id="KW-0812">Transmembrane</keyword>
<keyword evidence="1" id="KW-0472">Membrane</keyword>
<dbReference type="PANTHER" id="PTHR36974">
    <property type="entry name" value="MEMBRANE PROTEIN-RELATED"/>
    <property type="match status" value="1"/>
</dbReference>
<evidence type="ECO:0008006" key="4">
    <source>
        <dbReference type="Google" id="ProtNLM"/>
    </source>
</evidence>